<feature type="region of interest" description="Disordered" evidence="6">
    <location>
        <begin position="36"/>
        <end position="73"/>
    </location>
</feature>
<feature type="domain" description="Fe/B12 periplasmic-binding" evidence="7">
    <location>
        <begin position="88"/>
        <end position="346"/>
    </location>
</feature>
<evidence type="ECO:0000256" key="6">
    <source>
        <dbReference type="SAM" id="MobiDB-lite"/>
    </source>
</evidence>
<accession>A0ABV8SL80</accession>
<gene>
    <name evidence="8" type="ORF">ACFO1S_27310</name>
</gene>
<dbReference type="PANTHER" id="PTHR30532:SF1">
    <property type="entry name" value="IRON(3+)-HYDROXAMATE-BINDING PROTEIN FHUD"/>
    <property type="match status" value="1"/>
</dbReference>
<dbReference type="EMBL" id="JBHSED010000071">
    <property type="protein sequence ID" value="MFC4307139.1"/>
    <property type="molecule type" value="Genomic_DNA"/>
</dbReference>
<dbReference type="InterPro" id="IPR002491">
    <property type="entry name" value="ABC_transptr_periplasmic_BD"/>
</dbReference>
<keyword evidence="3" id="KW-0813">Transport</keyword>
<dbReference type="PANTHER" id="PTHR30532">
    <property type="entry name" value="IRON III DICITRATE-BINDING PERIPLASMIC PROTEIN"/>
    <property type="match status" value="1"/>
</dbReference>
<dbReference type="SUPFAM" id="SSF53807">
    <property type="entry name" value="Helical backbone' metal receptor"/>
    <property type="match status" value="1"/>
</dbReference>
<evidence type="ECO:0000256" key="5">
    <source>
        <dbReference type="SAM" id="Coils"/>
    </source>
</evidence>
<comment type="subcellular location">
    <subcellularLocation>
        <location evidence="1">Cell envelope</location>
    </subcellularLocation>
</comment>
<reference evidence="9" key="1">
    <citation type="journal article" date="2019" name="Int. J. Syst. Evol. Microbiol.">
        <title>The Global Catalogue of Microorganisms (GCM) 10K type strain sequencing project: providing services to taxonomists for standard genome sequencing and annotation.</title>
        <authorList>
            <consortium name="The Broad Institute Genomics Platform"/>
            <consortium name="The Broad Institute Genome Sequencing Center for Infectious Disease"/>
            <person name="Wu L."/>
            <person name="Ma J."/>
        </authorList>
    </citation>
    <scope>NUCLEOTIDE SEQUENCE [LARGE SCALE GENOMIC DNA]</scope>
    <source>
        <strain evidence="9">CGMCC 4.1641</strain>
    </source>
</reference>
<name>A0ABV8SL80_9BACL</name>
<evidence type="ECO:0000313" key="9">
    <source>
        <dbReference type="Proteomes" id="UP001595755"/>
    </source>
</evidence>
<comment type="caution">
    <text evidence="8">The sequence shown here is derived from an EMBL/GenBank/DDBJ whole genome shotgun (WGS) entry which is preliminary data.</text>
</comment>
<keyword evidence="5" id="KW-0175">Coiled coil</keyword>
<dbReference type="PROSITE" id="PS50983">
    <property type="entry name" value="FE_B12_PBP"/>
    <property type="match status" value="1"/>
</dbReference>
<dbReference type="Proteomes" id="UP001595755">
    <property type="component" value="Unassembled WGS sequence"/>
</dbReference>
<evidence type="ECO:0000256" key="4">
    <source>
        <dbReference type="ARBA" id="ARBA00022729"/>
    </source>
</evidence>
<feature type="coiled-coil region" evidence="5">
    <location>
        <begin position="191"/>
        <end position="218"/>
    </location>
</feature>
<keyword evidence="9" id="KW-1185">Reference proteome</keyword>
<keyword evidence="4" id="KW-0732">Signal</keyword>
<dbReference type="InterPro" id="IPR051313">
    <property type="entry name" value="Bact_iron-sidero_bind"/>
</dbReference>
<evidence type="ECO:0000256" key="2">
    <source>
        <dbReference type="ARBA" id="ARBA00008814"/>
    </source>
</evidence>
<evidence type="ECO:0000256" key="3">
    <source>
        <dbReference type="ARBA" id="ARBA00022448"/>
    </source>
</evidence>
<evidence type="ECO:0000256" key="1">
    <source>
        <dbReference type="ARBA" id="ARBA00004196"/>
    </source>
</evidence>
<evidence type="ECO:0000259" key="7">
    <source>
        <dbReference type="PROSITE" id="PS50983"/>
    </source>
</evidence>
<feature type="compositionally biased region" description="Low complexity" evidence="6">
    <location>
        <begin position="38"/>
        <end position="60"/>
    </location>
</feature>
<organism evidence="8 9">
    <name type="scientific">Cohnella boryungensis</name>
    <dbReference type="NCBI Taxonomy" id="768479"/>
    <lineage>
        <taxon>Bacteria</taxon>
        <taxon>Bacillati</taxon>
        <taxon>Bacillota</taxon>
        <taxon>Bacilli</taxon>
        <taxon>Bacillales</taxon>
        <taxon>Paenibacillaceae</taxon>
        <taxon>Cohnella</taxon>
    </lineage>
</organism>
<dbReference type="RefSeq" id="WP_204604565.1">
    <property type="nucleotide sequence ID" value="NZ_JBHSED010000071.1"/>
</dbReference>
<dbReference type="PROSITE" id="PS51257">
    <property type="entry name" value="PROKAR_LIPOPROTEIN"/>
    <property type="match status" value="1"/>
</dbReference>
<dbReference type="Gene3D" id="3.40.50.1980">
    <property type="entry name" value="Nitrogenase molybdenum iron protein domain"/>
    <property type="match status" value="2"/>
</dbReference>
<dbReference type="Pfam" id="PF01497">
    <property type="entry name" value="Peripla_BP_2"/>
    <property type="match status" value="1"/>
</dbReference>
<protein>
    <submittedName>
        <fullName evidence="8">ABC transporter substrate-binding protein</fullName>
    </submittedName>
</protein>
<evidence type="ECO:0000313" key="8">
    <source>
        <dbReference type="EMBL" id="MFC4307139.1"/>
    </source>
</evidence>
<sequence length="346" mass="36779">MHRSPNLQVAAVVSRGIAALALIFLIAVLAACGTEKGSPTAASPSPSEASPSAPTASANAQGSSSEAPDSPRSIVDELGHEVALPDKPIRVFAPYMEDSLLSIGVLPVAQWGNGDRAQEYLQDRLADVPKIDFVGGLPPSPEAVMALEPDLIILHTAMYAENGVYENYSKIAPTYVFKNAAGDLESSITKLGELLDRSAEAEQTLQAYHRKVEEAKARLDPVMKDKRAALMNFNGKGMFLIGGNYFGGFVLSHELGIAASQLVEGKNSVDLSEEILPELGVDYIFTINYGGTGTASMKEMTESAVWKSMPAAKNGQVYEVSDQYWTGSGLIAYGKIIDDVVGLIAP</sequence>
<comment type="similarity">
    <text evidence="2">Belongs to the bacterial solute-binding protein 8 family.</text>
</comment>
<proteinExistence type="inferred from homology"/>